<proteinExistence type="predicted"/>
<dbReference type="AlphaFoldDB" id="A0A0A9BWD8"/>
<organism evidence="2">
    <name type="scientific">Arundo donax</name>
    <name type="common">Giant reed</name>
    <name type="synonym">Donax arundinaceus</name>
    <dbReference type="NCBI Taxonomy" id="35708"/>
    <lineage>
        <taxon>Eukaryota</taxon>
        <taxon>Viridiplantae</taxon>
        <taxon>Streptophyta</taxon>
        <taxon>Embryophyta</taxon>
        <taxon>Tracheophyta</taxon>
        <taxon>Spermatophyta</taxon>
        <taxon>Magnoliopsida</taxon>
        <taxon>Liliopsida</taxon>
        <taxon>Poales</taxon>
        <taxon>Poaceae</taxon>
        <taxon>PACMAD clade</taxon>
        <taxon>Arundinoideae</taxon>
        <taxon>Arundineae</taxon>
        <taxon>Arundo</taxon>
    </lineage>
</organism>
<dbReference type="EMBL" id="GBRH01232405">
    <property type="protein sequence ID" value="JAD65490.1"/>
    <property type="molecule type" value="Transcribed_RNA"/>
</dbReference>
<protein>
    <submittedName>
        <fullName evidence="2">Uncharacterized protein</fullName>
    </submittedName>
</protein>
<keyword evidence="1" id="KW-0812">Transmembrane</keyword>
<reference evidence="2" key="1">
    <citation type="submission" date="2014-09" db="EMBL/GenBank/DDBJ databases">
        <authorList>
            <person name="Magalhaes I.L.F."/>
            <person name="Oliveira U."/>
            <person name="Santos F.R."/>
            <person name="Vidigal T.H.D.A."/>
            <person name="Brescovit A.D."/>
            <person name="Santos A.J."/>
        </authorList>
    </citation>
    <scope>NUCLEOTIDE SEQUENCE</scope>
    <source>
        <tissue evidence="2">Shoot tissue taken approximately 20 cm above the soil surface</tissue>
    </source>
</reference>
<evidence type="ECO:0000313" key="2">
    <source>
        <dbReference type="EMBL" id="JAD65490.1"/>
    </source>
</evidence>
<reference evidence="2" key="2">
    <citation type="journal article" date="2015" name="Data Brief">
        <title>Shoot transcriptome of the giant reed, Arundo donax.</title>
        <authorList>
            <person name="Barrero R.A."/>
            <person name="Guerrero F.D."/>
            <person name="Moolhuijzen P."/>
            <person name="Goolsby J.A."/>
            <person name="Tidwell J."/>
            <person name="Bellgard S.E."/>
            <person name="Bellgard M.I."/>
        </authorList>
    </citation>
    <scope>NUCLEOTIDE SEQUENCE</scope>
    <source>
        <tissue evidence="2">Shoot tissue taken approximately 20 cm above the soil surface</tissue>
    </source>
</reference>
<name>A0A0A9BWD8_ARUDO</name>
<keyword evidence="1" id="KW-0472">Membrane</keyword>
<feature type="transmembrane region" description="Helical" evidence="1">
    <location>
        <begin position="15"/>
        <end position="40"/>
    </location>
</feature>
<evidence type="ECO:0000256" key="1">
    <source>
        <dbReference type="SAM" id="Phobius"/>
    </source>
</evidence>
<keyword evidence="1" id="KW-1133">Transmembrane helix</keyword>
<sequence>MNVIRSLFFCLQRIYGFHIFATVFCSPFVCTLILTLRVVWTKMLKSASIQEYCF</sequence>
<accession>A0A0A9BWD8</accession>